<gene>
    <name evidence="1" type="ORF">JJN12_04295</name>
</gene>
<proteinExistence type="predicted"/>
<dbReference type="Proteomes" id="UP000604730">
    <property type="component" value="Unassembled WGS sequence"/>
</dbReference>
<name>A0ABS1IYP1_9FIRM</name>
<sequence length="272" mass="30555">MNGAMRGDSKYKLISFLCGMLIAAILCLQFPGITAEAKTKTRTSANAKPKTTLILGDSIAYGMALGKNYGTGVDNPDKVYWLAEGGVTINFIYPDFKIHLGRKMPRKVVNTFTNTRNFDLIKEVKKKKIEDIVVVLGANWPGREAAKNTVNCLKKLAKKSGCRVYYVNILPYVHKGRYKDKSRLMAEHNSTAREGFKNTDIVYIDAYGIAKSVKNYRNCTWDGIHYSKKVHNPVFKAILSVIEKNKAKATLLAKKKGKKKRQIERVSNVLKD</sequence>
<accession>A0ABS1IYP1</accession>
<protein>
    <submittedName>
        <fullName evidence="1">SGNH/GDSL hydrolase family protein</fullName>
    </submittedName>
</protein>
<comment type="caution">
    <text evidence="1">The sequence shown here is derived from an EMBL/GenBank/DDBJ whole genome shotgun (WGS) entry which is preliminary data.</text>
</comment>
<dbReference type="RefSeq" id="WP_208428523.1">
    <property type="nucleotide sequence ID" value="NZ_JAEPRJ010000001.1"/>
</dbReference>
<dbReference type="GO" id="GO:0016787">
    <property type="term" value="F:hydrolase activity"/>
    <property type="evidence" value="ECO:0007669"/>
    <property type="project" value="UniProtKB-KW"/>
</dbReference>
<dbReference type="SUPFAM" id="SSF52266">
    <property type="entry name" value="SGNH hydrolase"/>
    <property type="match status" value="1"/>
</dbReference>
<keyword evidence="2" id="KW-1185">Reference proteome</keyword>
<dbReference type="EMBL" id="JAEPRJ010000001">
    <property type="protein sequence ID" value="MBK5897005.1"/>
    <property type="molecule type" value="Genomic_DNA"/>
</dbReference>
<reference evidence="1 2" key="1">
    <citation type="submission" date="2021-01" db="EMBL/GenBank/DDBJ databases">
        <title>Isolation and description of Catonella massiliensis sp. nov., a novel Catonella species, isolated from a stable periodontitis subject.</title>
        <authorList>
            <person name="Antezack A."/>
            <person name="Boxberger M."/>
            <person name="La Scola B."/>
            <person name="Monnet-Corti V."/>
        </authorList>
    </citation>
    <scope>NUCLEOTIDE SEQUENCE [LARGE SCALE GENOMIC DNA]</scope>
    <source>
        <strain evidence="1 2">Marseille-Q4567</strain>
    </source>
</reference>
<dbReference type="InterPro" id="IPR036514">
    <property type="entry name" value="SGNH_hydro_sf"/>
</dbReference>
<keyword evidence="1" id="KW-0378">Hydrolase</keyword>
<organism evidence="1 2">
    <name type="scientific">Catonella massiliensis</name>
    <dbReference type="NCBI Taxonomy" id="2799636"/>
    <lineage>
        <taxon>Bacteria</taxon>
        <taxon>Bacillati</taxon>
        <taxon>Bacillota</taxon>
        <taxon>Clostridia</taxon>
        <taxon>Lachnospirales</taxon>
        <taxon>Lachnospiraceae</taxon>
        <taxon>Catonella</taxon>
    </lineage>
</organism>
<dbReference type="Gene3D" id="3.40.50.1110">
    <property type="entry name" value="SGNH hydrolase"/>
    <property type="match status" value="1"/>
</dbReference>
<evidence type="ECO:0000313" key="2">
    <source>
        <dbReference type="Proteomes" id="UP000604730"/>
    </source>
</evidence>
<evidence type="ECO:0000313" key="1">
    <source>
        <dbReference type="EMBL" id="MBK5897005.1"/>
    </source>
</evidence>